<dbReference type="Pfam" id="PF10531">
    <property type="entry name" value="SLBB"/>
    <property type="match status" value="1"/>
</dbReference>
<evidence type="ECO:0000256" key="8">
    <source>
        <dbReference type="HAMAP-Rule" id="MF_00461"/>
    </source>
</evidence>
<dbReference type="InterPro" id="IPR037225">
    <property type="entry name" value="Nuo51_FMN-bd_sf"/>
</dbReference>
<evidence type="ECO:0000256" key="1">
    <source>
        <dbReference type="ARBA" id="ARBA00022448"/>
    </source>
</evidence>
<keyword evidence="8" id="KW-1278">Translocase</keyword>
<comment type="function">
    <text evidence="8">Part of a membrane-bound complex that couples electron transfer with translocation of ions across the membrane.</text>
</comment>
<dbReference type="OrthoDB" id="9767754at2"/>
<evidence type="ECO:0000256" key="4">
    <source>
        <dbReference type="ARBA" id="ARBA00022737"/>
    </source>
</evidence>
<dbReference type="PROSITE" id="PS51379">
    <property type="entry name" value="4FE4S_FER_2"/>
    <property type="match status" value="1"/>
</dbReference>
<comment type="subunit">
    <text evidence="8">The complex is composed of six subunits: RnfA, RnfB, RnfC, RnfD, RnfE and RnfG.</text>
</comment>
<accession>A1WTR7</accession>
<feature type="binding site" evidence="8">
    <location>
        <position position="416"/>
    </location>
    <ligand>
        <name>[4Fe-4S] cluster</name>
        <dbReference type="ChEBI" id="CHEBI:49883"/>
        <label>2</label>
    </ligand>
</feature>
<evidence type="ECO:0000313" key="12">
    <source>
        <dbReference type="Proteomes" id="UP000000647"/>
    </source>
</evidence>
<dbReference type="InterPro" id="IPR017896">
    <property type="entry name" value="4Fe4S_Fe-S-bd"/>
</dbReference>
<dbReference type="InterPro" id="IPR019554">
    <property type="entry name" value="Soluble_ligand-bd"/>
</dbReference>
<dbReference type="NCBIfam" id="TIGR01945">
    <property type="entry name" value="rnfC"/>
    <property type="match status" value="1"/>
</dbReference>
<feature type="binding site" evidence="8">
    <location>
        <position position="374"/>
    </location>
    <ligand>
        <name>[4Fe-4S] cluster</name>
        <dbReference type="ChEBI" id="CHEBI:49883"/>
        <label>1</label>
    </ligand>
</feature>
<dbReference type="PANTHER" id="PTHR43034:SF2">
    <property type="entry name" value="ION-TRANSLOCATING OXIDOREDUCTASE COMPLEX SUBUNIT C"/>
    <property type="match status" value="1"/>
</dbReference>
<dbReference type="AlphaFoldDB" id="A1WTR7"/>
<dbReference type="InterPro" id="IPR011538">
    <property type="entry name" value="Nuo51_FMN-bd"/>
</dbReference>
<evidence type="ECO:0000256" key="2">
    <source>
        <dbReference type="ARBA" id="ARBA00022485"/>
    </source>
</evidence>
<dbReference type="PANTHER" id="PTHR43034">
    <property type="entry name" value="ION-TRANSLOCATING OXIDOREDUCTASE COMPLEX SUBUNIT C"/>
    <property type="match status" value="1"/>
</dbReference>
<keyword evidence="12" id="KW-1185">Reference proteome</keyword>
<protein>
    <recommendedName>
        <fullName evidence="8">Ion-translocating oxidoreductase complex subunit C</fullName>
        <ecNumber evidence="8">7.-.-.-</ecNumber>
    </recommendedName>
    <alternativeName>
        <fullName evidence="8">Rnf electron transport complex subunit C</fullName>
    </alternativeName>
</protein>
<feature type="domain" description="4Fe-4S ferredoxin-type" evidence="10">
    <location>
        <begin position="359"/>
        <end position="391"/>
    </location>
</feature>
<comment type="cofactor">
    <cofactor evidence="8">
        <name>[4Fe-4S] cluster</name>
        <dbReference type="ChEBI" id="CHEBI:49883"/>
    </cofactor>
    <text evidence="8">Binds 2 [4Fe-4S] clusters per subunit.</text>
</comment>
<feature type="binding site" evidence="8">
    <location>
        <position position="410"/>
    </location>
    <ligand>
        <name>[4Fe-4S] cluster</name>
        <dbReference type="ChEBI" id="CHEBI:49883"/>
        <label>2</label>
    </ligand>
</feature>
<dbReference type="GO" id="GO:0051539">
    <property type="term" value="F:4 iron, 4 sulfur cluster binding"/>
    <property type="evidence" value="ECO:0007669"/>
    <property type="project" value="UniProtKB-KW"/>
</dbReference>
<keyword evidence="1 8" id="KW-0813">Transport</keyword>
<evidence type="ECO:0000256" key="7">
    <source>
        <dbReference type="ARBA" id="ARBA00023014"/>
    </source>
</evidence>
<dbReference type="InterPro" id="IPR026902">
    <property type="entry name" value="RnfC_N"/>
</dbReference>
<feature type="binding site" evidence="8">
    <location>
        <position position="420"/>
    </location>
    <ligand>
        <name>[4Fe-4S] cluster</name>
        <dbReference type="ChEBI" id="CHEBI:49883"/>
        <label>1</label>
    </ligand>
</feature>
<feature type="region of interest" description="Disordered" evidence="9">
    <location>
        <begin position="1"/>
        <end position="26"/>
    </location>
</feature>
<feature type="compositionally biased region" description="Basic and acidic residues" evidence="9">
    <location>
        <begin position="445"/>
        <end position="469"/>
    </location>
</feature>
<evidence type="ECO:0000256" key="3">
    <source>
        <dbReference type="ARBA" id="ARBA00022723"/>
    </source>
</evidence>
<reference evidence="12" key="1">
    <citation type="submission" date="2006-12" db="EMBL/GenBank/DDBJ databases">
        <title>Complete sequence of Halorhodospira halophila SL1.</title>
        <authorList>
            <consortium name="US DOE Joint Genome Institute"/>
            <person name="Copeland A."/>
            <person name="Lucas S."/>
            <person name="Lapidus A."/>
            <person name="Barry K."/>
            <person name="Detter J.C."/>
            <person name="Glavina del Rio T."/>
            <person name="Hammon N."/>
            <person name="Israni S."/>
            <person name="Dalin E."/>
            <person name="Tice H."/>
            <person name="Pitluck S."/>
            <person name="Saunders E."/>
            <person name="Brettin T."/>
            <person name="Bruce D."/>
            <person name="Han C."/>
            <person name="Tapia R."/>
            <person name="Schmutz J."/>
            <person name="Larimer F."/>
            <person name="Land M."/>
            <person name="Hauser L."/>
            <person name="Kyrpides N."/>
            <person name="Mikhailova N."/>
            <person name="Hoff W."/>
            <person name="Richardson P."/>
        </authorList>
    </citation>
    <scope>NUCLEOTIDE SEQUENCE [LARGE SCALE GENOMIC DNA]</scope>
    <source>
        <strain evidence="12">DSM 244 / SL1</strain>
    </source>
</reference>
<dbReference type="Proteomes" id="UP000000647">
    <property type="component" value="Chromosome"/>
</dbReference>
<name>A1WTR7_HALHL</name>
<sequence>MLLSKPKIIRGGVRTEPRKQPTAESPLEPLRARQRLYVSLAQHIGAPALPAVAPGEHVTKGQRIGTPEAGLSAAVHAPTSGRVVAVDRHPAPHPSGLTVPTVVLDPDGEEQWSETLPEPLTAPARQIDPATIAARVGEAGIVGMGGAAFPAAVKLGAGQPVATLILNGGECEPYLTCDDRLMRERAAGIIDGAQLMARALGAERTAIGVEDNKPEAIHALRRASDALGGPDVVPVPSLWPQGSEKHLIYTLTGREVPAGARAGDIGVVVHNVGTAYAVHRAARHGRPLISRPVTVGGGAVAEPGNFEAPLGLPLQALIEQAGGLREPPARVLAGGPMMGQVAPLEAAVAKGTNGVIALTATEIREAEGRPCIRCGRCVDACPMGLMPFDIANRAAAGDVDGAAATGLMDCLTCGSCAYVCPSARPLVQLFHYARGQLAEQATAKQRSELQRRMAEQRAERQRREQERKKAAAAARRKQRAQQKAASSETDPPAQEQPVDEEKETQT</sequence>
<evidence type="ECO:0000259" key="10">
    <source>
        <dbReference type="PROSITE" id="PS51379"/>
    </source>
</evidence>
<dbReference type="HAMAP" id="MF_00461">
    <property type="entry name" value="RsxC_RnfC"/>
    <property type="match status" value="1"/>
</dbReference>
<keyword evidence="7 8" id="KW-0411">Iron-sulfur</keyword>
<evidence type="ECO:0000313" key="11">
    <source>
        <dbReference type="EMBL" id="ABM61079.1"/>
    </source>
</evidence>
<dbReference type="GO" id="GO:0046872">
    <property type="term" value="F:metal ion binding"/>
    <property type="evidence" value="ECO:0007669"/>
    <property type="project" value="UniProtKB-KW"/>
</dbReference>
<dbReference type="eggNOG" id="COG4656">
    <property type="taxonomic scope" value="Bacteria"/>
</dbReference>
<feature type="compositionally biased region" description="Acidic residues" evidence="9">
    <location>
        <begin position="497"/>
        <end position="506"/>
    </location>
</feature>
<dbReference type="GO" id="GO:0005886">
    <property type="term" value="C:plasma membrane"/>
    <property type="evidence" value="ECO:0007669"/>
    <property type="project" value="UniProtKB-SubCell"/>
</dbReference>
<dbReference type="STRING" id="349124.Hhal_0285"/>
<dbReference type="SUPFAM" id="SSF46548">
    <property type="entry name" value="alpha-helical ferredoxin"/>
    <property type="match status" value="1"/>
</dbReference>
<dbReference type="EC" id="7.-.-.-" evidence="8"/>
<proteinExistence type="inferred from homology"/>
<feature type="binding site" evidence="8">
    <location>
        <position position="381"/>
    </location>
    <ligand>
        <name>[4Fe-4S] cluster</name>
        <dbReference type="ChEBI" id="CHEBI:49883"/>
        <label>2</label>
    </ligand>
</feature>
<keyword evidence="2 8" id="KW-0004">4Fe-4S</keyword>
<dbReference type="Pfam" id="PF12838">
    <property type="entry name" value="Fer4_7"/>
    <property type="match status" value="1"/>
</dbReference>
<comment type="subcellular location">
    <subcellularLocation>
        <location evidence="8">Cell inner membrane</location>
        <topology evidence="8">Peripheral membrane protein</topology>
    </subcellularLocation>
</comment>
<dbReference type="InterPro" id="IPR017900">
    <property type="entry name" value="4Fe4S_Fe_S_CS"/>
</dbReference>
<dbReference type="KEGG" id="hha:Hhal_0285"/>
<dbReference type="HOGENOM" id="CLU_010808_6_0_6"/>
<dbReference type="GO" id="GO:0022900">
    <property type="term" value="P:electron transport chain"/>
    <property type="evidence" value="ECO:0007669"/>
    <property type="project" value="UniProtKB-UniRule"/>
</dbReference>
<keyword evidence="5 8" id="KW-0249">Electron transport</keyword>
<feature type="region of interest" description="Disordered" evidence="9">
    <location>
        <begin position="443"/>
        <end position="506"/>
    </location>
</feature>
<keyword evidence="8" id="KW-1003">Cell membrane</keyword>
<dbReference type="InterPro" id="IPR010208">
    <property type="entry name" value="Ion_transpt_RnfC/RsxC"/>
</dbReference>
<keyword evidence="8" id="KW-0997">Cell inner membrane</keyword>
<dbReference type="PROSITE" id="PS00198">
    <property type="entry name" value="4FE4S_FER_1"/>
    <property type="match status" value="2"/>
</dbReference>
<organism evidence="11 12">
    <name type="scientific">Halorhodospira halophila (strain DSM 244 / SL1)</name>
    <name type="common">Ectothiorhodospira halophila (strain DSM 244 / SL1)</name>
    <dbReference type="NCBI Taxonomy" id="349124"/>
    <lineage>
        <taxon>Bacteria</taxon>
        <taxon>Pseudomonadati</taxon>
        <taxon>Pseudomonadota</taxon>
        <taxon>Gammaproteobacteria</taxon>
        <taxon>Chromatiales</taxon>
        <taxon>Ectothiorhodospiraceae</taxon>
        <taxon>Halorhodospira</taxon>
    </lineage>
</organism>
<reference evidence="11 12" key="2">
    <citation type="journal article" date="2013" name="Stand. Genomic Sci.">
        <title>Complete genome sequence of Halorhodospira halophila SL1.</title>
        <authorList>
            <person name="Challacombe J.F."/>
            <person name="Majid S."/>
            <person name="Deole R."/>
            <person name="Brettin T.S."/>
            <person name="Bruce D."/>
            <person name="Delano S.F."/>
            <person name="Detter J.C."/>
            <person name="Gleasner C.D."/>
            <person name="Han C.S."/>
            <person name="Misra M."/>
            <person name="Reitenga K.G."/>
            <person name="Mikhailova N."/>
            <person name="Woyke T."/>
            <person name="Pitluck S."/>
            <person name="Nolan M."/>
            <person name="Land M.L."/>
            <person name="Saunders E."/>
            <person name="Tapia R."/>
            <person name="Lapidus A."/>
            <person name="Ivanova N."/>
            <person name="Hoff W.D."/>
        </authorList>
    </citation>
    <scope>NUCLEOTIDE SEQUENCE [LARGE SCALE GENOMIC DNA]</scope>
    <source>
        <strain evidence="12">DSM 244 / SL1</strain>
    </source>
</reference>
<dbReference type="Pfam" id="PF13375">
    <property type="entry name" value="RnfC_N"/>
    <property type="match status" value="1"/>
</dbReference>
<feature type="binding site" evidence="8">
    <location>
        <position position="377"/>
    </location>
    <ligand>
        <name>[4Fe-4S] cluster</name>
        <dbReference type="ChEBI" id="CHEBI:49883"/>
        <label>1</label>
    </ligand>
</feature>
<keyword evidence="8" id="KW-0472">Membrane</keyword>
<dbReference type="RefSeq" id="WP_011813102.1">
    <property type="nucleotide sequence ID" value="NC_008789.1"/>
</dbReference>
<keyword evidence="3 8" id="KW-0479">Metal-binding</keyword>
<evidence type="ECO:0000256" key="9">
    <source>
        <dbReference type="SAM" id="MobiDB-lite"/>
    </source>
</evidence>
<dbReference type="NCBIfam" id="NF003454">
    <property type="entry name" value="PRK05035.1"/>
    <property type="match status" value="1"/>
</dbReference>
<dbReference type="Gene3D" id="3.40.50.11540">
    <property type="entry name" value="NADH-ubiquinone oxidoreductase 51kDa subunit"/>
    <property type="match status" value="1"/>
</dbReference>
<evidence type="ECO:0000256" key="6">
    <source>
        <dbReference type="ARBA" id="ARBA00023004"/>
    </source>
</evidence>
<feature type="binding site" evidence="8">
    <location>
        <position position="371"/>
    </location>
    <ligand>
        <name>[4Fe-4S] cluster</name>
        <dbReference type="ChEBI" id="CHEBI:49883"/>
        <label>1</label>
    </ligand>
</feature>
<dbReference type="SUPFAM" id="SSF142019">
    <property type="entry name" value="Nqo1 FMN-binding domain-like"/>
    <property type="match status" value="1"/>
</dbReference>
<dbReference type="Gene3D" id="3.30.70.20">
    <property type="match status" value="1"/>
</dbReference>
<keyword evidence="6 8" id="KW-0408">Iron</keyword>
<dbReference type="EMBL" id="CP000544">
    <property type="protein sequence ID" value="ABM61079.1"/>
    <property type="molecule type" value="Genomic_DNA"/>
</dbReference>
<dbReference type="Pfam" id="PF01512">
    <property type="entry name" value="Complex1_51K"/>
    <property type="match status" value="1"/>
</dbReference>
<evidence type="ECO:0000256" key="5">
    <source>
        <dbReference type="ARBA" id="ARBA00022982"/>
    </source>
</evidence>
<feature type="binding site" evidence="8">
    <location>
        <position position="413"/>
    </location>
    <ligand>
        <name>[4Fe-4S] cluster</name>
        <dbReference type="ChEBI" id="CHEBI:49883"/>
        <label>2</label>
    </ligand>
</feature>
<keyword evidence="4 8" id="KW-0677">Repeat</keyword>
<comment type="similarity">
    <text evidence="8">Belongs to the 4Fe4S bacterial-type ferredoxin family. RnfC subfamily.</text>
</comment>
<gene>
    <name evidence="8" type="primary">rnfC</name>
    <name evidence="11" type="ordered locus">Hhal_0285</name>
</gene>
<dbReference type="GO" id="GO:0009055">
    <property type="term" value="F:electron transfer activity"/>
    <property type="evidence" value="ECO:0007669"/>
    <property type="project" value="InterPro"/>
</dbReference>